<evidence type="ECO:0000256" key="1">
    <source>
        <dbReference type="ARBA" id="ARBA00006484"/>
    </source>
</evidence>
<accession>A0A1J8QTD3</accession>
<dbReference type="GO" id="GO:0006633">
    <property type="term" value="P:fatty acid biosynthetic process"/>
    <property type="evidence" value="ECO:0007669"/>
    <property type="project" value="TreeGrafter"/>
</dbReference>
<organism evidence="3 4">
    <name type="scientific">Rhizopogon vesiculosus</name>
    <dbReference type="NCBI Taxonomy" id="180088"/>
    <lineage>
        <taxon>Eukaryota</taxon>
        <taxon>Fungi</taxon>
        <taxon>Dikarya</taxon>
        <taxon>Basidiomycota</taxon>
        <taxon>Agaricomycotina</taxon>
        <taxon>Agaricomycetes</taxon>
        <taxon>Agaricomycetidae</taxon>
        <taxon>Boletales</taxon>
        <taxon>Suillineae</taxon>
        <taxon>Rhizopogonaceae</taxon>
        <taxon>Rhizopogon</taxon>
    </lineage>
</organism>
<evidence type="ECO:0000256" key="2">
    <source>
        <dbReference type="SAM" id="Phobius"/>
    </source>
</evidence>
<feature type="transmembrane region" description="Helical" evidence="2">
    <location>
        <begin position="183"/>
        <end position="203"/>
    </location>
</feature>
<evidence type="ECO:0000313" key="4">
    <source>
        <dbReference type="Proteomes" id="UP000183567"/>
    </source>
</evidence>
<dbReference type="GO" id="GO:0035673">
    <property type="term" value="F:oligopeptide transmembrane transporter activity"/>
    <property type="evidence" value="ECO:0007669"/>
    <property type="project" value="InterPro"/>
</dbReference>
<sequence length="270" mass="29401">MTRSKGVALVTGSAQGIGSAIATRLARDGFDVALNDLPAKNAVLEDLAAELRRGEESEGSYSPRTCIVVGDVSKEDEVKRMIDTVVDELGSLDVMVANAGIAELADILTETVENWERIMTVNVTSTFLCYKYSAMQMVKQGRGGRIIGASSVVGKQDTVTQAQLPLRDLKIAQYVKLPPRAAFTAQILGTLLGAVLTFVAFFLQWRLRTRHPRWFVKCNYIVAAALDRGAQVMVFILSFTVQGAGGTSHLFPEWWGANQGGNYDHCDILN</sequence>
<dbReference type="GO" id="GO:0016020">
    <property type="term" value="C:membrane"/>
    <property type="evidence" value="ECO:0007669"/>
    <property type="project" value="UniProtKB-SubCell"/>
</dbReference>
<keyword evidence="4" id="KW-1185">Reference proteome</keyword>
<dbReference type="AlphaFoldDB" id="A0A1J8QTD3"/>
<dbReference type="Proteomes" id="UP000183567">
    <property type="component" value="Unassembled WGS sequence"/>
</dbReference>
<proteinExistence type="inferred from homology"/>
<keyword evidence="2" id="KW-0812">Transmembrane</keyword>
<dbReference type="PRINTS" id="PR00081">
    <property type="entry name" value="GDHRDH"/>
</dbReference>
<dbReference type="Gene3D" id="3.40.50.720">
    <property type="entry name" value="NAD(P)-binding Rossmann-like Domain"/>
    <property type="match status" value="1"/>
</dbReference>
<dbReference type="PANTHER" id="PTHR42760:SF121">
    <property type="entry name" value="3-OXOACYL-(ACYL-CARRIER-PROTEIN) REDUCTASE"/>
    <property type="match status" value="1"/>
</dbReference>
<dbReference type="EMBL" id="LVVM01002422">
    <property type="protein sequence ID" value="OJA16704.1"/>
    <property type="molecule type" value="Genomic_DNA"/>
</dbReference>
<protein>
    <submittedName>
        <fullName evidence="3">Uncharacterized protein</fullName>
    </submittedName>
</protein>
<dbReference type="STRING" id="180088.A0A1J8QTD3"/>
<keyword evidence="2" id="KW-0472">Membrane</keyword>
<comment type="caution">
    <text evidence="3">The sequence shown here is derived from an EMBL/GenBank/DDBJ whole genome shotgun (WGS) entry which is preliminary data.</text>
</comment>
<comment type="similarity">
    <text evidence="1">Belongs to the short-chain dehydrogenases/reductases (SDR) family.</text>
</comment>
<dbReference type="InterPro" id="IPR002347">
    <property type="entry name" value="SDR_fam"/>
</dbReference>
<dbReference type="InterPro" id="IPR036291">
    <property type="entry name" value="NAD(P)-bd_dom_sf"/>
</dbReference>
<dbReference type="SUPFAM" id="SSF51735">
    <property type="entry name" value="NAD(P)-binding Rossmann-fold domains"/>
    <property type="match status" value="1"/>
</dbReference>
<keyword evidence="2" id="KW-1133">Transmembrane helix</keyword>
<gene>
    <name evidence="3" type="ORF">AZE42_11173</name>
</gene>
<evidence type="ECO:0000313" key="3">
    <source>
        <dbReference type="EMBL" id="OJA16704.1"/>
    </source>
</evidence>
<dbReference type="Pfam" id="PF00106">
    <property type="entry name" value="adh_short"/>
    <property type="match status" value="1"/>
</dbReference>
<dbReference type="PANTHER" id="PTHR42760">
    <property type="entry name" value="SHORT-CHAIN DEHYDROGENASES/REDUCTASES FAMILY MEMBER"/>
    <property type="match status" value="1"/>
</dbReference>
<dbReference type="OrthoDB" id="498125at2759"/>
<dbReference type="GO" id="GO:0048038">
    <property type="term" value="F:quinone binding"/>
    <property type="evidence" value="ECO:0007669"/>
    <property type="project" value="TreeGrafter"/>
</dbReference>
<reference evidence="3 4" key="1">
    <citation type="submission" date="2016-03" db="EMBL/GenBank/DDBJ databases">
        <title>Comparative genomics of the ectomycorrhizal sister species Rhizopogon vinicolor and Rhizopogon vesiculosus (Basidiomycota: Boletales) reveals a divergence of the mating type B locus.</title>
        <authorList>
            <person name="Mujic A.B."/>
            <person name="Kuo A."/>
            <person name="Tritt A."/>
            <person name="Lipzen A."/>
            <person name="Chen C."/>
            <person name="Johnson J."/>
            <person name="Sharma A."/>
            <person name="Barry K."/>
            <person name="Grigoriev I.V."/>
            <person name="Spatafora J.W."/>
        </authorList>
    </citation>
    <scope>NUCLEOTIDE SEQUENCE [LARGE SCALE GENOMIC DNA]</scope>
    <source>
        <strain evidence="3 4">AM-OR11-056</strain>
    </source>
</reference>
<name>A0A1J8QTD3_9AGAM</name>
<dbReference type="GO" id="GO:0016616">
    <property type="term" value="F:oxidoreductase activity, acting on the CH-OH group of donors, NAD or NADP as acceptor"/>
    <property type="evidence" value="ECO:0007669"/>
    <property type="project" value="TreeGrafter"/>
</dbReference>